<dbReference type="EMBL" id="JPLA01000012">
    <property type="protein sequence ID" value="KLD65040.1"/>
    <property type="molecule type" value="Genomic_DNA"/>
</dbReference>
<evidence type="ECO:0000256" key="10">
    <source>
        <dbReference type="HAMAP-Rule" id="MF_01031"/>
    </source>
</evidence>
<name>A0A0G9H5C2_9GAMM</name>
<dbReference type="InterPro" id="IPR050075">
    <property type="entry name" value="LeuD"/>
</dbReference>
<dbReference type="Proteomes" id="UP000035481">
    <property type="component" value="Unassembled WGS sequence"/>
</dbReference>
<evidence type="ECO:0000313" key="12">
    <source>
        <dbReference type="EMBL" id="KLD65040.1"/>
    </source>
</evidence>
<evidence type="ECO:0000256" key="3">
    <source>
        <dbReference type="ARBA" id="ARBA00004729"/>
    </source>
</evidence>
<dbReference type="RefSeq" id="WP_046970720.1">
    <property type="nucleotide sequence ID" value="NZ_JPLA01000012.1"/>
</dbReference>
<dbReference type="InterPro" id="IPR000573">
    <property type="entry name" value="AconitaseA/IPMdHydase_ssu_swvl"/>
</dbReference>
<dbReference type="SUPFAM" id="SSF52016">
    <property type="entry name" value="LeuD/IlvD-like"/>
    <property type="match status" value="1"/>
</dbReference>
<keyword evidence="7 10" id="KW-0028">Amino-acid biosynthesis</keyword>
<comment type="pathway">
    <text evidence="3 10">Amino-acid biosynthesis; L-leucine biosynthesis; L-leucine from 3-methyl-2-oxobutanoate: step 2/4.</text>
</comment>
<evidence type="ECO:0000256" key="7">
    <source>
        <dbReference type="ARBA" id="ARBA00022605"/>
    </source>
</evidence>
<evidence type="ECO:0000256" key="6">
    <source>
        <dbReference type="ARBA" id="ARBA00022430"/>
    </source>
</evidence>
<dbReference type="Pfam" id="PF00694">
    <property type="entry name" value="Aconitase_C"/>
    <property type="match status" value="1"/>
</dbReference>
<evidence type="ECO:0000256" key="9">
    <source>
        <dbReference type="ARBA" id="ARBA00023304"/>
    </source>
</evidence>
<evidence type="ECO:0000256" key="4">
    <source>
        <dbReference type="ARBA" id="ARBA00009845"/>
    </source>
</evidence>
<dbReference type="InterPro" id="IPR004431">
    <property type="entry name" value="3-IsopropMal_deHydase_ssu"/>
</dbReference>
<protein>
    <recommendedName>
        <fullName evidence="10">3-isopropylmalate dehydratase small subunit</fullName>
        <ecNumber evidence="10">4.2.1.33</ecNumber>
    </recommendedName>
    <alternativeName>
        <fullName evidence="10">Alpha-IPM isomerase</fullName>
        <shortName evidence="10">IPMI</shortName>
    </alternativeName>
    <alternativeName>
        <fullName evidence="10">Isopropylmalate isomerase</fullName>
    </alternativeName>
</protein>
<sequence>MRPITRLHSRTAVLPDENIDTDRIIPARFLTTTERAGLGKLCFNDWRYQAEGSDNPTFPLNQPQARGCSILVAGRNFGCGSSREHAPWALLDYGIQAVLCSEIADIFRNNALKNGLLAIVLDEAEHRWLLEHPGIELSIDVKEQVIALPDGGHIHFQLEAFARHCLLNGVDQLGYLQQHSDAIAAYEQRTEKAA</sequence>
<dbReference type="GO" id="GO:0016853">
    <property type="term" value="F:isomerase activity"/>
    <property type="evidence" value="ECO:0007669"/>
    <property type="project" value="UniProtKB-KW"/>
</dbReference>
<proteinExistence type="inferred from homology"/>
<dbReference type="OrthoDB" id="9777465at2"/>
<dbReference type="PANTHER" id="PTHR43345:SF5">
    <property type="entry name" value="3-ISOPROPYLMALATE DEHYDRATASE SMALL SUBUNIT"/>
    <property type="match status" value="1"/>
</dbReference>
<dbReference type="GO" id="GO:0009098">
    <property type="term" value="P:L-leucine biosynthetic process"/>
    <property type="evidence" value="ECO:0007669"/>
    <property type="project" value="UniProtKB-UniRule"/>
</dbReference>
<dbReference type="PATRIC" id="fig|1440762.4.peg.280"/>
<dbReference type="Gene3D" id="3.20.19.10">
    <property type="entry name" value="Aconitase, domain 4"/>
    <property type="match status" value="1"/>
</dbReference>
<dbReference type="STRING" id="1440762.Y882_04720"/>
<dbReference type="EC" id="4.2.1.33" evidence="10"/>
<comment type="caution">
    <text evidence="12">The sequence shown here is derived from an EMBL/GenBank/DDBJ whole genome shotgun (WGS) entry which is preliminary data.</text>
</comment>
<gene>
    <name evidence="10" type="primary">leuD</name>
    <name evidence="12" type="ORF">Y882_04720</name>
</gene>
<dbReference type="HAMAP" id="MF_01031">
    <property type="entry name" value="LeuD_type1"/>
    <property type="match status" value="1"/>
</dbReference>
<evidence type="ECO:0000313" key="13">
    <source>
        <dbReference type="Proteomes" id="UP000035481"/>
    </source>
</evidence>
<evidence type="ECO:0000256" key="5">
    <source>
        <dbReference type="ARBA" id="ARBA00011271"/>
    </source>
</evidence>
<dbReference type="GO" id="GO:0009316">
    <property type="term" value="C:3-isopropylmalate dehydratase complex"/>
    <property type="evidence" value="ECO:0007669"/>
    <property type="project" value="InterPro"/>
</dbReference>
<organism evidence="12 13">
    <name type="scientific">Dyella japonica DSM 16301</name>
    <dbReference type="NCBI Taxonomy" id="1440762"/>
    <lineage>
        <taxon>Bacteria</taxon>
        <taxon>Pseudomonadati</taxon>
        <taxon>Pseudomonadota</taxon>
        <taxon>Gammaproteobacteria</taxon>
        <taxon>Lysobacterales</taxon>
        <taxon>Rhodanobacteraceae</taxon>
        <taxon>Dyella</taxon>
    </lineage>
</organism>
<reference evidence="12 13" key="1">
    <citation type="journal article" date="2015" name="Antonie Van Leeuwenhoek">
        <title>A phylogenomic and molecular marker based taxonomic framework for the order Xanthomonadales: proposal to transfer the families Algiphilaceae and Solimonadaceae to the order Nevskiales ord. nov. and to create a new family within the order Xanthomonadales, the family Rhodanobacteraceae fam. nov., containing the genus Rhodanobacter and its closest relatives.</title>
        <authorList>
            <person name="Naushad S."/>
            <person name="Adeolu M."/>
            <person name="Wong S."/>
            <person name="Sohail M."/>
            <person name="Schellhorn H.E."/>
            <person name="Gupta R.S."/>
        </authorList>
    </citation>
    <scope>NUCLEOTIDE SEQUENCE [LARGE SCALE GENOMIC DNA]</scope>
    <source>
        <strain evidence="12 13">DSM 16301</strain>
    </source>
</reference>
<dbReference type="GO" id="GO:0003861">
    <property type="term" value="F:3-isopropylmalate dehydratase activity"/>
    <property type="evidence" value="ECO:0007669"/>
    <property type="project" value="UniProtKB-UniRule"/>
</dbReference>
<dbReference type="NCBIfam" id="NF002458">
    <property type="entry name" value="PRK01641.1"/>
    <property type="match status" value="1"/>
</dbReference>
<dbReference type="CDD" id="cd01577">
    <property type="entry name" value="IPMI_Swivel"/>
    <property type="match status" value="1"/>
</dbReference>
<dbReference type="NCBIfam" id="TIGR00171">
    <property type="entry name" value="leuD"/>
    <property type="match status" value="1"/>
</dbReference>
<keyword evidence="9 10" id="KW-0100">Branched-chain amino acid biosynthesis</keyword>
<evidence type="ECO:0000259" key="11">
    <source>
        <dbReference type="Pfam" id="PF00694"/>
    </source>
</evidence>
<feature type="domain" description="Aconitase A/isopropylmalate dehydratase small subunit swivel" evidence="11">
    <location>
        <begin position="8"/>
        <end position="123"/>
    </location>
</feature>
<evidence type="ECO:0000256" key="1">
    <source>
        <dbReference type="ARBA" id="ARBA00000491"/>
    </source>
</evidence>
<dbReference type="PANTHER" id="PTHR43345">
    <property type="entry name" value="3-ISOPROPYLMALATE DEHYDRATASE SMALL SUBUNIT 2-RELATED-RELATED"/>
    <property type="match status" value="1"/>
</dbReference>
<dbReference type="UniPathway" id="UPA00048">
    <property type="reaction ID" value="UER00071"/>
</dbReference>
<dbReference type="InterPro" id="IPR033940">
    <property type="entry name" value="IPMI_Swivel"/>
</dbReference>
<comment type="similarity">
    <text evidence="4 10">Belongs to the LeuD family. LeuD type 1 subfamily.</text>
</comment>
<dbReference type="AlphaFoldDB" id="A0A0G9H5C2"/>
<comment type="function">
    <text evidence="2 10">Catalyzes the isomerization between 2-isopropylmalate and 3-isopropylmalate, via the formation of 2-isopropylmaleate.</text>
</comment>
<comment type="subunit">
    <text evidence="5 10">Heterodimer of LeuC and LeuD.</text>
</comment>
<comment type="catalytic activity">
    <reaction evidence="1 10">
        <text>(2R,3S)-3-isopropylmalate = (2S)-2-isopropylmalate</text>
        <dbReference type="Rhea" id="RHEA:32287"/>
        <dbReference type="ChEBI" id="CHEBI:1178"/>
        <dbReference type="ChEBI" id="CHEBI:35121"/>
        <dbReference type="EC" id="4.2.1.33"/>
    </reaction>
</comment>
<keyword evidence="12" id="KW-0413">Isomerase</keyword>
<keyword evidence="8 10" id="KW-0456">Lyase</keyword>
<accession>A0A0G9H5C2</accession>
<dbReference type="InterPro" id="IPR015928">
    <property type="entry name" value="Aconitase/3IPM_dehydase_swvl"/>
</dbReference>
<dbReference type="FunFam" id="3.20.19.10:FF:000003">
    <property type="entry name" value="3-isopropylmalate dehydratase small subunit"/>
    <property type="match status" value="1"/>
</dbReference>
<keyword evidence="6 10" id="KW-0432">Leucine biosynthesis</keyword>
<evidence type="ECO:0000256" key="8">
    <source>
        <dbReference type="ARBA" id="ARBA00023239"/>
    </source>
</evidence>
<evidence type="ECO:0000256" key="2">
    <source>
        <dbReference type="ARBA" id="ARBA00002695"/>
    </source>
</evidence>